<dbReference type="Gene3D" id="2.40.70.10">
    <property type="entry name" value="Acid Proteases"/>
    <property type="match status" value="1"/>
</dbReference>
<feature type="domain" description="Reverse transcriptase" evidence="1">
    <location>
        <begin position="111"/>
        <end position="317"/>
    </location>
</feature>
<name>A0AAD8R0A7_LOLMU</name>
<dbReference type="PANTHER" id="PTHR46890">
    <property type="entry name" value="NON-LTR RETROLELEMENT REVERSE TRANSCRIPTASE-LIKE PROTEIN-RELATED"/>
    <property type="match status" value="1"/>
</dbReference>
<dbReference type="AlphaFoldDB" id="A0AAD8R0A7"/>
<dbReference type="InterPro" id="IPR021109">
    <property type="entry name" value="Peptidase_aspartic_dom_sf"/>
</dbReference>
<protein>
    <recommendedName>
        <fullName evidence="1">Reverse transcriptase domain-containing protein</fullName>
    </recommendedName>
</protein>
<gene>
    <name evidence="2" type="ORF">QYE76_035129</name>
</gene>
<dbReference type="InterPro" id="IPR034122">
    <property type="entry name" value="Retropepsin-like_bacterial"/>
</dbReference>
<evidence type="ECO:0000259" key="1">
    <source>
        <dbReference type="Pfam" id="PF00078"/>
    </source>
</evidence>
<dbReference type="CDD" id="cd01650">
    <property type="entry name" value="RT_nLTR_like"/>
    <property type="match status" value="1"/>
</dbReference>
<evidence type="ECO:0000313" key="2">
    <source>
        <dbReference type="EMBL" id="KAK1611456.1"/>
    </source>
</evidence>
<dbReference type="InterPro" id="IPR052343">
    <property type="entry name" value="Retrotransposon-Effector_Assoc"/>
</dbReference>
<comment type="caution">
    <text evidence="2">The sequence shown here is derived from an EMBL/GenBank/DDBJ whole genome shotgun (WGS) entry which is preliminary data.</text>
</comment>
<dbReference type="PROSITE" id="PS00141">
    <property type="entry name" value="ASP_PROTEASE"/>
    <property type="match status" value="1"/>
</dbReference>
<dbReference type="CDD" id="cd05483">
    <property type="entry name" value="retropepsin_like_bacteria"/>
    <property type="match status" value="1"/>
</dbReference>
<dbReference type="InterPro" id="IPR001969">
    <property type="entry name" value="Aspartic_peptidase_AS"/>
</dbReference>
<organism evidence="2 3">
    <name type="scientific">Lolium multiflorum</name>
    <name type="common">Italian ryegrass</name>
    <name type="synonym">Lolium perenne subsp. multiflorum</name>
    <dbReference type="NCBI Taxonomy" id="4521"/>
    <lineage>
        <taxon>Eukaryota</taxon>
        <taxon>Viridiplantae</taxon>
        <taxon>Streptophyta</taxon>
        <taxon>Embryophyta</taxon>
        <taxon>Tracheophyta</taxon>
        <taxon>Spermatophyta</taxon>
        <taxon>Magnoliopsida</taxon>
        <taxon>Liliopsida</taxon>
        <taxon>Poales</taxon>
        <taxon>Poaceae</taxon>
        <taxon>BOP clade</taxon>
        <taxon>Pooideae</taxon>
        <taxon>Poodae</taxon>
        <taxon>Poeae</taxon>
        <taxon>Poeae Chloroplast Group 2 (Poeae type)</taxon>
        <taxon>Loliodinae</taxon>
        <taxon>Loliinae</taxon>
        <taxon>Lolium</taxon>
    </lineage>
</organism>
<dbReference type="Pfam" id="PF13975">
    <property type="entry name" value="gag-asp_proteas"/>
    <property type="match status" value="1"/>
</dbReference>
<dbReference type="GO" id="GO:0006508">
    <property type="term" value="P:proteolysis"/>
    <property type="evidence" value="ECO:0007669"/>
    <property type="project" value="InterPro"/>
</dbReference>
<dbReference type="SUPFAM" id="SSF50630">
    <property type="entry name" value="Acid proteases"/>
    <property type="match status" value="1"/>
</dbReference>
<dbReference type="InterPro" id="IPR000477">
    <property type="entry name" value="RT_dom"/>
</dbReference>
<dbReference type="SUPFAM" id="SSF56672">
    <property type="entry name" value="DNA/RNA polymerases"/>
    <property type="match status" value="1"/>
</dbReference>
<reference evidence="2" key="1">
    <citation type="submission" date="2023-07" db="EMBL/GenBank/DDBJ databases">
        <title>A chromosome-level genome assembly of Lolium multiflorum.</title>
        <authorList>
            <person name="Chen Y."/>
            <person name="Copetti D."/>
            <person name="Kolliker R."/>
            <person name="Studer B."/>
        </authorList>
    </citation>
    <scope>NUCLEOTIDE SEQUENCE</scope>
    <source>
        <strain evidence="2">02402/16</strain>
        <tissue evidence="2">Leaf</tissue>
    </source>
</reference>
<dbReference type="InterPro" id="IPR043502">
    <property type="entry name" value="DNA/RNA_pol_sf"/>
</dbReference>
<sequence length="418" mass="46926">MVFILPSEFRAPSDEEVSVAQFDCGPRPVIFEKPRDRSYRHLKALYLRGYINGQPVSKMLVDTGAAVNIMPYSMLRRLGHSSDDMIKTKVTLSDFNGQASEAKGVLNVELTDLISENQSAFLPGRLISDNALIAFECFYHIQKNKRADDSYCAYKLDLSKANDRVDWNYLRCILVKMGFATEWVNKVMACVTSVKFAVKINGELTNTFAPSRGLRQGDPLSPYLFLFVAEGLSKLLLRAVYNQELLDLKCCRGAPGISHLFFADDSLLFFKASSQQATVIKHTIAQFERCTCQLLSSEKCSLMLNEMCPTETQEEIKSILGITQSTFDEKYLGLPTPEGRMKAEKFQPTKDRFAKRLSYRNEKLMSMAGISGGERKTEKGKFIGPPGIISSNRKTKAVWGLETQLFSTKLFLPAKLGD</sequence>
<dbReference type="Proteomes" id="UP001231189">
    <property type="component" value="Unassembled WGS sequence"/>
</dbReference>
<keyword evidence="3" id="KW-1185">Reference proteome</keyword>
<proteinExistence type="predicted"/>
<dbReference type="EMBL" id="JAUUTY010000007">
    <property type="protein sequence ID" value="KAK1611456.1"/>
    <property type="molecule type" value="Genomic_DNA"/>
</dbReference>
<accession>A0AAD8R0A7</accession>
<evidence type="ECO:0000313" key="3">
    <source>
        <dbReference type="Proteomes" id="UP001231189"/>
    </source>
</evidence>
<dbReference type="GO" id="GO:0004190">
    <property type="term" value="F:aspartic-type endopeptidase activity"/>
    <property type="evidence" value="ECO:0007669"/>
    <property type="project" value="InterPro"/>
</dbReference>
<dbReference type="Pfam" id="PF00078">
    <property type="entry name" value="RVT_1"/>
    <property type="match status" value="1"/>
</dbReference>
<dbReference type="PANTHER" id="PTHR46890:SF48">
    <property type="entry name" value="RNA-DIRECTED DNA POLYMERASE"/>
    <property type="match status" value="1"/>
</dbReference>